<evidence type="ECO:0000256" key="1">
    <source>
        <dbReference type="SAM" id="Phobius"/>
    </source>
</evidence>
<evidence type="ECO:0000313" key="3">
    <source>
        <dbReference type="Proteomes" id="UP001595882"/>
    </source>
</evidence>
<accession>A0ABV8WYK0</accession>
<comment type="caution">
    <text evidence="2">The sequence shown here is derived from an EMBL/GenBank/DDBJ whole genome shotgun (WGS) entry which is preliminary data.</text>
</comment>
<evidence type="ECO:0000313" key="2">
    <source>
        <dbReference type="EMBL" id="MFC4404148.1"/>
    </source>
</evidence>
<keyword evidence="1" id="KW-1133">Transmembrane helix</keyword>
<evidence type="ECO:0008006" key="4">
    <source>
        <dbReference type="Google" id="ProtNLM"/>
    </source>
</evidence>
<feature type="transmembrane region" description="Helical" evidence="1">
    <location>
        <begin position="85"/>
        <end position="104"/>
    </location>
</feature>
<dbReference type="RefSeq" id="WP_390252686.1">
    <property type="nucleotide sequence ID" value="NZ_JBHSDT010000008.1"/>
</dbReference>
<keyword evidence="1" id="KW-0812">Transmembrane</keyword>
<reference evidence="3" key="1">
    <citation type="journal article" date="2019" name="Int. J. Syst. Evol. Microbiol.">
        <title>The Global Catalogue of Microorganisms (GCM) 10K type strain sequencing project: providing services to taxonomists for standard genome sequencing and annotation.</title>
        <authorList>
            <consortium name="The Broad Institute Genomics Platform"/>
            <consortium name="The Broad Institute Genome Sequencing Center for Infectious Disease"/>
            <person name="Wu L."/>
            <person name="Ma J."/>
        </authorList>
    </citation>
    <scope>NUCLEOTIDE SEQUENCE [LARGE SCALE GENOMIC DNA]</scope>
    <source>
        <strain evidence="3">CCUG 37865</strain>
    </source>
</reference>
<dbReference type="EMBL" id="JBHSDT010000008">
    <property type="protein sequence ID" value="MFC4404148.1"/>
    <property type="molecule type" value="Genomic_DNA"/>
</dbReference>
<organism evidence="2 3">
    <name type="scientific">Gracilibacillus xinjiangensis</name>
    <dbReference type="NCBI Taxonomy" id="1193282"/>
    <lineage>
        <taxon>Bacteria</taxon>
        <taxon>Bacillati</taxon>
        <taxon>Bacillota</taxon>
        <taxon>Bacilli</taxon>
        <taxon>Bacillales</taxon>
        <taxon>Bacillaceae</taxon>
        <taxon>Gracilibacillus</taxon>
    </lineage>
</organism>
<keyword evidence="1" id="KW-0472">Membrane</keyword>
<name>A0ABV8WYK0_9BACI</name>
<protein>
    <recommendedName>
        <fullName evidence="4">Zinc-finger domain-containing protein</fullName>
    </recommendedName>
</protein>
<proteinExistence type="predicted"/>
<gene>
    <name evidence="2" type="ORF">ACFOY7_13825</name>
</gene>
<keyword evidence="3" id="KW-1185">Reference proteome</keyword>
<sequence length="143" mass="16713">MMVHIHKEKLLKYCGNQLAKEDQSIIDRHLTECESCFSLYLDVIETFPVERSVSETFTEKTIEEIERSKSFNQENHQTKKQSHIMVHYFLAAGLTLFFTFSGLFEEVIQISDQKDVGTRVSISEQLMNKTTDILDQMKEENNK</sequence>
<dbReference type="Proteomes" id="UP001595882">
    <property type="component" value="Unassembled WGS sequence"/>
</dbReference>